<dbReference type="AlphaFoldDB" id="A0A4R2C8T6"/>
<comment type="function">
    <text evidence="2 14">Accepts electrons from ETF and reduces ubiquinone.</text>
</comment>
<keyword evidence="10 14" id="KW-0408">Iron</keyword>
<dbReference type="SUPFAM" id="SSF51905">
    <property type="entry name" value="FAD/NAD(P)-binding domain"/>
    <property type="match status" value="1"/>
</dbReference>
<dbReference type="Proteomes" id="UP000295351">
    <property type="component" value="Unassembled WGS sequence"/>
</dbReference>
<dbReference type="InterPro" id="IPR036188">
    <property type="entry name" value="FAD/NAD-bd_sf"/>
</dbReference>
<evidence type="ECO:0000256" key="6">
    <source>
        <dbReference type="ARBA" id="ARBA00022723"/>
    </source>
</evidence>
<dbReference type="PANTHER" id="PTHR10617:SF107">
    <property type="entry name" value="ELECTRON TRANSFER FLAVOPROTEIN-UBIQUINONE OXIDOREDUCTASE, MITOCHONDRIAL"/>
    <property type="match status" value="1"/>
</dbReference>
<evidence type="ECO:0000256" key="12">
    <source>
        <dbReference type="ARBA" id="ARBA00023075"/>
    </source>
</evidence>
<dbReference type="PROSITE" id="PS51379">
    <property type="entry name" value="4FE4S_FER_2"/>
    <property type="match status" value="1"/>
</dbReference>
<evidence type="ECO:0000256" key="13">
    <source>
        <dbReference type="ARBA" id="ARBA00052682"/>
    </source>
</evidence>
<accession>A0A4R2C8T6</accession>
<dbReference type="InterPro" id="IPR007859">
    <property type="entry name" value="ETF-QO/FixX_C"/>
</dbReference>
<reference evidence="16 17" key="1">
    <citation type="submission" date="2019-03" db="EMBL/GenBank/DDBJ databases">
        <title>Genomic Encyclopedia of Type Strains, Phase IV (KMG-IV): sequencing the most valuable type-strain genomes for metagenomic binning, comparative biology and taxonomic classification.</title>
        <authorList>
            <person name="Goeker M."/>
        </authorList>
    </citation>
    <scope>NUCLEOTIDE SEQUENCE [LARGE SCALE GENOMIC DNA]</scope>
    <source>
        <strain evidence="16 17">DSM 18401</strain>
    </source>
</reference>
<dbReference type="GO" id="GO:0046872">
    <property type="term" value="F:metal ion binding"/>
    <property type="evidence" value="ECO:0007669"/>
    <property type="project" value="UniProtKB-KW"/>
</dbReference>
<dbReference type="Gene3D" id="3.30.9.90">
    <property type="match status" value="1"/>
</dbReference>
<evidence type="ECO:0000256" key="4">
    <source>
        <dbReference type="ARBA" id="ARBA00022485"/>
    </source>
</evidence>
<keyword evidence="9 14" id="KW-0560">Oxidoreductase</keyword>
<proteinExistence type="predicted"/>
<dbReference type="Pfam" id="PF21162">
    <property type="entry name" value="ETFQO_UQ-bd"/>
    <property type="match status" value="1"/>
</dbReference>
<keyword evidence="17" id="KW-1185">Reference proteome</keyword>
<dbReference type="SUPFAM" id="SSF54862">
    <property type="entry name" value="4Fe-4S ferredoxins"/>
    <property type="match status" value="1"/>
</dbReference>
<dbReference type="GO" id="GO:0051539">
    <property type="term" value="F:4 iron, 4 sulfur cluster binding"/>
    <property type="evidence" value="ECO:0007669"/>
    <property type="project" value="UniProtKB-UniRule"/>
</dbReference>
<feature type="domain" description="4Fe-4S ferredoxin-type" evidence="15">
    <location>
        <begin position="514"/>
        <end position="543"/>
    </location>
</feature>
<evidence type="ECO:0000313" key="17">
    <source>
        <dbReference type="Proteomes" id="UP000295351"/>
    </source>
</evidence>
<evidence type="ECO:0000256" key="14">
    <source>
        <dbReference type="RuleBase" id="RU366068"/>
    </source>
</evidence>
<protein>
    <recommendedName>
        <fullName evidence="14">Electron transfer flavoprotein-ubiquinone oxidoreductase</fullName>
        <shortName evidence="14">ETF-QO</shortName>
        <ecNumber evidence="14">1.5.5.1</ecNumber>
    </recommendedName>
</protein>
<evidence type="ECO:0000256" key="11">
    <source>
        <dbReference type="ARBA" id="ARBA00023014"/>
    </source>
</evidence>
<comment type="caution">
    <text evidence="16">The sequence shown here is derived from an EMBL/GenBank/DDBJ whole genome shotgun (WGS) entry which is preliminary data.</text>
</comment>
<dbReference type="InterPro" id="IPR049398">
    <property type="entry name" value="ETF-QO/FixC_UQ-bd"/>
</dbReference>
<dbReference type="RefSeq" id="WP_133036293.1">
    <property type="nucleotide sequence ID" value="NZ_BAABEI010000012.1"/>
</dbReference>
<keyword evidence="5 14" id="KW-0285">Flavoprotein</keyword>
<dbReference type="Gene3D" id="3.30.70.20">
    <property type="match status" value="1"/>
</dbReference>
<dbReference type="EC" id="1.5.5.1" evidence="14"/>
<evidence type="ECO:0000313" key="16">
    <source>
        <dbReference type="EMBL" id="TCN37047.1"/>
    </source>
</evidence>
<dbReference type="Pfam" id="PF05187">
    <property type="entry name" value="Fer4_ETF_QO"/>
    <property type="match status" value="1"/>
</dbReference>
<gene>
    <name evidence="16" type="ORF">EV665_12316</name>
</gene>
<name>A0A4R2C8T6_SHIGR</name>
<dbReference type="Gene3D" id="3.50.50.60">
    <property type="entry name" value="FAD/NAD(P)-binding domain"/>
    <property type="match status" value="1"/>
</dbReference>
<dbReference type="InterPro" id="IPR017896">
    <property type="entry name" value="4Fe4S_Fe-S-bd"/>
</dbReference>
<organism evidence="16 17">
    <name type="scientific">Shinella granuli</name>
    <dbReference type="NCBI Taxonomy" id="323621"/>
    <lineage>
        <taxon>Bacteria</taxon>
        <taxon>Pseudomonadati</taxon>
        <taxon>Pseudomonadota</taxon>
        <taxon>Alphaproteobacteria</taxon>
        <taxon>Hyphomicrobiales</taxon>
        <taxon>Rhizobiaceae</taxon>
        <taxon>Shinella</taxon>
    </lineage>
</organism>
<dbReference type="SUPFAM" id="SSF54373">
    <property type="entry name" value="FAD-linked reductases, C-terminal domain"/>
    <property type="match status" value="1"/>
</dbReference>
<sequence length="554" mass="60382">MASMEELPERESMEFDVVIVGAGPAGLSAAIRLKQVNPDLTVVVLEKGAEVGAHILSGAVVDPIGIDRLLPDWREDADHPFKTEVTDDHFLLLGPAGSVRLPNFAMPPLMNNHGNYIVSLGNVCRWLATKAEELGVEIYPGFAATEVLYNDEGAVIGVATGDMGIERSGEPGPNYTRGMALLGKYTLISEGVRGSLAKQLIAKFRLDEGREPQKYGIGLKELWQVRPENHRPGLVQHSFGWPLGMKTGGGSFLYHLEDNLVAVGFVVHLNYKNPYLFPFEEFQRFKTHPAIRGTFEGGKRLSYGARAITEGGYQSVPKLSFPGGALIGCSAGFVNVPRIKGSHNAVLSGILAAEKLADAIAAGRANDEPIEIEQGWRDSAIGSDLKKVRNVKPLWSKFGTAVGVALGGLDMWTNTLLGFSFFGTLKHGKTDAQSLEPAAKHSRIDYPKPDGVLTFDRLSSVFLSNTNHEEDQPIHLQLKNPELQKTSELDVYAGPSTRYCPAGVYEWVEKDGRQVFVINAQNCVHCKTCDIKDPNQNINWVPPQGGEGPVYPNM</sequence>
<dbReference type="InterPro" id="IPR040156">
    <property type="entry name" value="ETF-QO"/>
</dbReference>
<evidence type="ECO:0000256" key="5">
    <source>
        <dbReference type="ARBA" id="ARBA00022630"/>
    </source>
</evidence>
<keyword evidence="12 14" id="KW-0830">Ubiquinone</keyword>
<comment type="catalytic activity">
    <reaction evidence="13 14">
        <text>a ubiquinone + reduced [electron-transfer flavoprotein] = a ubiquinol + oxidized [electron-transfer flavoprotein] + H(+)</text>
        <dbReference type="Rhea" id="RHEA:24052"/>
        <dbReference type="Rhea" id="RHEA-COMP:9565"/>
        <dbReference type="Rhea" id="RHEA-COMP:9566"/>
        <dbReference type="Rhea" id="RHEA-COMP:10685"/>
        <dbReference type="Rhea" id="RHEA-COMP:10686"/>
        <dbReference type="ChEBI" id="CHEBI:15378"/>
        <dbReference type="ChEBI" id="CHEBI:16389"/>
        <dbReference type="ChEBI" id="CHEBI:17976"/>
        <dbReference type="ChEBI" id="CHEBI:57692"/>
        <dbReference type="ChEBI" id="CHEBI:58307"/>
        <dbReference type="EC" id="1.5.5.1"/>
    </reaction>
</comment>
<evidence type="ECO:0000256" key="9">
    <source>
        <dbReference type="ARBA" id="ARBA00023002"/>
    </source>
</evidence>
<keyword evidence="4" id="KW-0004">4Fe-4S</keyword>
<evidence type="ECO:0000256" key="3">
    <source>
        <dbReference type="ARBA" id="ARBA00022448"/>
    </source>
</evidence>
<comment type="cofactor">
    <cofactor evidence="14">
        <name>[4Fe-4S] cluster</name>
        <dbReference type="ChEBI" id="CHEBI:49883"/>
    </cofactor>
    <text evidence="14">Binds 1 [4Fe-4S] cluster.</text>
</comment>
<dbReference type="GO" id="GO:0004174">
    <property type="term" value="F:electron-transferring-flavoprotein dehydrogenase activity"/>
    <property type="evidence" value="ECO:0007669"/>
    <property type="project" value="UniProtKB-UniRule"/>
</dbReference>
<comment type="cofactor">
    <cofactor evidence="1 14">
        <name>FAD</name>
        <dbReference type="ChEBI" id="CHEBI:57692"/>
    </cofactor>
</comment>
<dbReference type="EMBL" id="SLVX01000023">
    <property type="protein sequence ID" value="TCN37047.1"/>
    <property type="molecule type" value="Genomic_DNA"/>
</dbReference>
<keyword evidence="8 14" id="KW-0249">Electron transport</keyword>
<keyword evidence="7 14" id="KW-0274">FAD</keyword>
<dbReference type="FunFam" id="3.30.70.20:FF:000012">
    <property type="entry name" value="Electron transfer flavoprotein-ubiquinone oxidoreductase, mitochondrial"/>
    <property type="match status" value="1"/>
</dbReference>
<evidence type="ECO:0000256" key="2">
    <source>
        <dbReference type="ARBA" id="ARBA00002819"/>
    </source>
</evidence>
<keyword evidence="3 14" id="KW-0813">Transport</keyword>
<dbReference type="Pfam" id="PF01946">
    <property type="entry name" value="Thi4"/>
    <property type="match status" value="1"/>
</dbReference>
<keyword evidence="6 14" id="KW-0479">Metal-binding</keyword>
<evidence type="ECO:0000259" key="15">
    <source>
        <dbReference type="PROSITE" id="PS51379"/>
    </source>
</evidence>
<evidence type="ECO:0000256" key="8">
    <source>
        <dbReference type="ARBA" id="ARBA00022982"/>
    </source>
</evidence>
<evidence type="ECO:0000256" key="10">
    <source>
        <dbReference type="ARBA" id="ARBA00023004"/>
    </source>
</evidence>
<dbReference type="PANTHER" id="PTHR10617">
    <property type="entry name" value="ELECTRON TRANSFER FLAVOPROTEIN-UBIQUINONE OXIDOREDUCTASE"/>
    <property type="match status" value="1"/>
</dbReference>
<keyword evidence="11 14" id="KW-0411">Iron-sulfur</keyword>
<evidence type="ECO:0000256" key="7">
    <source>
        <dbReference type="ARBA" id="ARBA00022827"/>
    </source>
</evidence>
<evidence type="ECO:0000256" key="1">
    <source>
        <dbReference type="ARBA" id="ARBA00001974"/>
    </source>
</evidence>